<comment type="subunit">
    <text evidence="5 10">Heterodimer of LeuC and LeuD.</text>
</comment>
<dbReference type="EMBL" id="SROY01000001">
    <property type="protein sequence ID" value="TLX23025.1"/>
    <property type="molecule type" value="Genomic_DNA"/>
</dbReference>
<keyword evidence="7 10" id="KW-0028">Amino-acid biosynthesis</keyword>
<evidence type="ECO:0000256" key="9">
    <source>
        <dbReference type="ARBA" id="ARBA00023304"/>
    </source>
</evidence>
<keyword evidence="8 10" id="KW-0456">Lyase</keyword>
<comment type="caution">
    <text evidence="12">The sequence shown here is derived from an EMBL/GenBank/DDBJ whole genome shotgun (WGS) entry which is preliminary data.</text>
</comment>
<keyword evidence="9 10" id="KW-0100">Branched-chain amino acid biosynthesis</keyword>
<evidence type="ECO:0000256" key="7">
    <source>
        <dbReference type="ARBA" id="ARBA00022605"/>
    </source>
</evidence>
<sequence length="214" mass="23550">MNPFTKHTGVAVPLDRANVDTDQIIPKQFLKSIRRSGFGPNLFDQWRYLDVGQPGQDCATRPLNPDFVLNQPRYAAASVLLARANFGCGSSREHAPWALAEYGIRAIIAPSFADIFFNNSFKNGLLPIVLAGDVVDALFAQCAATEGYALAIDLQAQTVTRPDGAQHHFEVDAFRKHCLLHGLDDIGLTLRHVDAIRAFEAKHRAAQPWVFASP</sequence>
<dbReference type="AlphaFoldDB" id="A0A5R9PHQ1"/>
<evidence type="ECO:0000256" key="8">
    <source>
        <dbReference type="ARBA" id="ARBA00023239"/>
    </source>
</evidence>
<dbReference type="PANTHER" id="PTHR43345">
    <property type="entry name" value="3-ISOPROPYLMALATE DEHYDRATASE SMALL SUBUNIT 2-RELATED-RELATED"/>
    <property type="match status" value="1"/>
</dbReference>
<dbReference type="InterPro" id="IPR050075">
    <property type="entry name" value="LeuD"/>
</dbReference>
<evidence type="ECO:0000256" key="10">
    <source>
        <dbReference type="HAMAP-Rule" id="MF_01031"/>
    </source>
</evidence>
<dbReference type="HAMAP" id="MF_01031">
    <property type="entry name" value="LeuD_type1"/>
    <property type="match status" value="1"/>
</dbReference>
<accession>A0A5R9PHQ1</accession>
<dbReference type="GO" id="GO:0009098">
    <property type="term" value="P:L-leucine biosynthetic process"/>
    <property type="evidence" value="ECO:0007669"/>
    <property type="project" value="UniProtKB-UniRule"/>
</dbReference>
<dbReference type="STRING" id="1123377.GCA_000423885_02315"/>
<dbReference type="InterPro" id="IPR000573">
    <property type="entry name" value="AconitaseA/IPMdHydase_ssu_swvl"/>
</dbReference>
<organism evidence="12 13">
    <name type="scientific">Thermomonas fusca</name>
    <dbReference type="NCBI Taxonomy" id="215690"/>
    <lineage>
        <taxon>Bacteria</taxon>
        <taxon>Pseudomonadati</taxon>
        <taxon>Pseudomonadota</taxon>
        <taxon>Gammaproteobacteria</taxon>
        <taxon>Lysobacterales</taxon>
        <taxon>Lysobacteraceae</taxon>
        <taxon>Thermomonas</taxon>
    </lineage>
</organism>
<dbReference type="NCBIfam" id="NF002458">
    <property type="entry name" value="PRK01641.1"/>
    <property type="match status" value="1"/>
</dbReference>
<dbReference type="GO" id="GO:0009316">
    <property type="term" value="C:3-isopropylmalate dehydratase complex"/>
    <property type="evidence" value="ECO:0007669"/>
    <property type="project" value="InterPro"/>
</dbReference>
<dbReference type="PANTHER" id="PTHR43345:SF5">
    <property type="entry name" value="3-ISOPROPYLMALATE DEHYDRATASE SMALL SUBUNIT"/>
    <property type="match status" value="1"/>
</dbReference>
<dbReference type="RefSeq" id="WP_138347393.1">
    <property type="nucleotide sequence ID" value="NZ_SROY01000001.1"/>
</dbReference>
<evidence type="ECO:0000313" key="13">
    <source>
        <dbReference type="Proteomes" id="UP000308508"/>
    </source>
</evidence>
<evidence type="ECO:0000313" key="12">
    <source>
        <dbReference type="EMBL" id="TLX23025.1"/>
    </source>
</evidence>
<evidence type="ECO:0000256" key="6">
    <source>
        <dbReference type="ARBA" id="ARBA00022430"/>
    </source>
</evidence>
<dbReference type="InterPro" id="IPR015928">
    <property type="entry name" value="Aconitase/3IPM_dehydase_swvl"/>
</dbReference>
<evidence type="ECO:0000256" key="1">
    <source>
        <dbReference type="ARBA" id="ARBA00000491"/>
    </source>
</evidence>
<dbReference type="CDD" id="cd01577">
    <property type="entry name" value="IPMI_Swivel"/>
    <property type="match status" value="1"/>
</dbReference>
<comment type="pathway">
    <text evidence="3 10">Amino-acid biosynthesis; L-leucine biosynthesis; L-leucine from 3-methyl-2-oxobutanoate: step 2/4.</text>
</comment>
<evidence type="ECO:0000256" key="3">
    <source>
        <dbReference type="ARBA" id="ARBA00004729"/>
    </source>
</evidence>
<comment type="function">
    <text evidence="2 10">Catalyzes the isomerization between 2-isopropylmalate and 3-isopropylmalate, via the formation of 2-isopropylmaleate.</text>
</comment>
<dbReference type="InterPro" id="IPR004431">
    <property type="entry name" value="3-IsopropMal_deHydase_ssu"/>
</dbReference>
<dbReference type="NCBIfam" id="TIGR00171">
    <property type="entry name" value="leuD"/>
    <property type="match status" value="1"/>
</dbReference>
<dbReference type="Pfam" id="PF00694">
    <property type="entry name" value="Aconitase_C"/>
    <property type="match status" value="1"/>
</dbReference>
<dbReference type="Proteomes" id="UP000308508">
    <property type="component" value="Unassembled WGS sequence"/>
</dbReference>
<comment type="catalytic activity">
    <reaction evidence="1 10">
        <text>(2R,3S)-3-isopropylmalate = (2S)-2-isopropylmalate</text>
        <dbReference type="Rhea" id="RHEA:32287"/>
        <dbReference type="ChEBI" id="CHEBI:1178"/>
        <dbReference type="ChEBI" id="CHEBI:35121"/>
        <dbReference type="EC" id="4.2.1.33"/>
    </reaction>
</comment>
<dbReference type="SUPFAM" id="SSF52016">
    <property type="entry name" value="LeuD/IlvD-like"/>
    <property type="match status" value="1"/>
</dbReference>
<evidence type="ECO:0000256" key="2">
    <source>
        <dbReference type="ARBA" id="ARBA00002695"/>
    </source>
</evidence>
<gene>
    <name evidence="10 12" type="primary">leuD</name>
    <name evidence="12" type="ORF">E5S66_03105</name>
</gene>
<evidence type="ECO:0000256" key="4">
    <source>
        <dbReference type="ARBA" id="ARBA00009845"/>
    </source>
</evidence>
<dbReference type="EC" id="4.2.1.33" evidence="10"/>
<reference evidence="12 13" key="1">
    <citation type="submission" date="2019-04" db="EMBL/GenBank/DDBJ databases">
        <authorList>
            <person name="Grouzdev D.S."/>
            <person name="Nazina T.N."/>
        </authorList>
    </citation>
    <scope>NUCLEOTIDE SEQUENCE [LARGE SCALE GENOMIC DNA]</scope>
    <source>
        <strain evidence="12 13">SHC 3-19</strain>
    </source>
</reference>
<dbReference type="Gene3D" id="3.20.19.10">
    <property type="entry name" value="Aconitase, domain 4"/>
    <property type="match status" value="1"/>
</dbReference>
<protein>
    <recommendedName>
        <fullName evidence="10">3-isopropylmalate dehydratase small subunit</fullName>
        <ecNumber evidence="10">4.2.1.33</ecNumber>
    </recommendedName>
    <alternativeName>
        <fullName evidence="10">Alpha-IPM isomerase</fullName>
        <shortName evidence="10">IPMI</shortName>
    </alternativeName>
    <alternativeName>
        <fullName evidence="10">Isopropylmalate isomerase</fullName>
    </alternativeName>
</protein>
<dbReference type="UniPathway" id="UPA00048">
    <property type="reaction ID" value="UER00071"/>
</dbReference>
<evidence type="ECO:0000256" key="5">
    <source>
        <dbReference type="ARBA" id="ARBA00011271"/>
    </source>
</evidence>
<dbReference type="FunFam" id="3.20.19.10:FF:000003">
    <property type="entry name" value="3-isopropylmalate dehydratase small subunit"/>
    <property type="match status" value="1"/>
</dbReference>
<keyword evidence="13" id="KW-1185">Reference proteome</keyword>
<evidence type="ECO:0000259" key="11">
    <source>
        <dbReference type="Pfam" id="PF00694"/>
    </source>
</evidence>
<feature type="domain" description="Aconitase A/isopropylmalate dehydratase small subunit swivel" evidence="11">
    <location>
        <begin position="1"/>
        <end position="130"/>
    </location>
</feature>
<comment type="similarity">
    <text evidence="4 10">Belongs to the LeuD family. LeuD type 1 subfamily.</text>
</comment>
<name>A0A5R9PHQ1_9GAMM</name>
<keyword evidence="6 10" id="KW-0432">Leucine biosynthesis</keyword>
<dbReference type="InterPro" id="IPR033940">
    <property type="entry name" value="IPMI_Swivel"/>
</dbReference>
<dbReference type="GO" id="GO:0003861">
    <property type="term" value="F:3-isopropylmalate dehydratase activity"/>
    <property type="evidence" value="ECO:0007669"/>
    <property type="project" value="UniProtKB-UniRule"/>
</dbReference>
<proteinExistence type="inferred from homology"/>